<organism evidence="2 3">
    <name type="scientific">Eleusine coracana subsp. coracana</name>
    <dbReference type="NCBI Taxonomy" id="191504"/>
    <lineage>
        <taxon>Eukaryota</taxon>
        <taxon>Viridiplantae</taxon>
        <taxon>Streptophyta</taxon>
        <taxon>Embryophyta</taxon>
        <taxon>Tracheophyta</taxon>
        <taxon>Spermatophyta</taxon>
        <taxon>Magnoliopsida</taxon>
        <taxon>Liliopsida</taxon>
        <taxon>Poales</taxon>
        <taxon>Poaceae</taxon>
        <taxon>PACMAD clade</taxon>
        <taxon>Chloridoideae</taxon>
        <taxon>Cynodonteae</taxon>
        <taxon>Eleusininae</taxon>
        <taxon>Eleusine</taxon>
    </lineage>
</organism>
<comment type="caution">
    <text evidence="2">The sequence shown here is derived from an EMBL/GenBank/DDBJ whole genome shotgun (WGS) entry which is preliminary data.</text>
</comment>
<sequence length="154" mass="16493">MSFRDANMSGATLPSLLGGGFRRGGVSVSSGGGGISDSCLPFSRPVHQRMSPQPPFHYLYPPTPTLHPMSYPRRTRSLLANPPSATTSSATPSPPATHCCFCRRRRHTETASPATELHSPRRRPPVNVQADKINCNCSFACGGHSSNNNMNAST</sequence>
<reference evidence="2" key="2">
    <citation type="submission" date="2021-12" db="EMBL/GenBank/DDBJ databases">
        <title>Resequencing data analysis of finger millet.</title>
        <authorList>
            <person name="Hatakeyama M."/>
            <person name="Aluri S."/>
            <person name="Balachadran M.T."/>
            <person name="Sivarajan S.R."/>
            <person name="Poveda L."/>
            <person name="Shimizu-Inatsugi R."/>
            <person name="Schlapbach R."/>
            <person name="Sreeman S.M."/>
            <person name="Shimizu K.K."/>
        </authorList>
    </citation>
    <scope>NUCLEOTIDE SEQUENCE</scope>
</reference>
<protein>
    <submittedName>
        <fullName evidence="2">Uncharacterized protein</fullName>
    </submittedName>
</protein>
<reference evidence="2" key="1">
    <citation type="journal article" date="2018" name="DNA Res.">
        <title>Multiple hybrid de novo genome assembly of finger millet, an orphan allotetraploid crop.</title>
        <authorList>
            <person name="Hatakeyama M."/>
            <person name="Aluri S."/>
            <person name="Balachadran M.T."/>
            <person name="Sivarajan S.R."/>
            <person name="Patrignani A."/>
            <person name="Gruter S."/>
            <person name="Poveda L."/>
            <person name="Shimizu-Inatsugi R."/>
            <person name="Baeten J."/>
            <person name="Francoijs K.J."/>
            <person name="Nataraja K.N."/>
            <person name="Reddy Y.A.N."/>
            <person name="Phadnis S."/>
            <person name="Ravikumar R.L."/>
            <person name="Schlapbach R."/>
            <person name="Sreeman S.M."/>
            <person name="Shimizu K.K."/>
        </authorList>
    </citation>
    <scope>NUCLEOTIDE SEQUENCE</scope>
</reference>
<evidence type="ECO:0000256" key="1">
    <source>
        <dbReference type="SAM" id="MobiDB-lite"/>
    </source>
</evidence>
<proteinExistence type="predicted"/>
<keyword evidence="3" id="KW-1185">Reference proteome</keyword>
<feature type="region of interest" description="Disordered" evidence="1">
    <location>
        <begin position="1"/>
        <end position="20"/>
    </location>
</feature>
<gene>
    <name evidence="2" type="primary">ga23611</name>
    <name evidence="2" type="ORF">PR202_ga23611</name>
</gene>
<name>A0AAV5D5L9_ELECO</name>
<accession>A0AAV5D5L9</accession>
<dbReference type="AlphaFoldDB" id="A0AAV5D5L9"/>
<dbReference type="Proteomes" id="UP001054889">
    <property type="component" value="Unassembled WGS sequence"/>
</dbReference>
<evidence type="ECO:0000313" key="2">
    <source>
        <dbReference type="EMBL" id="GJN05934.1"/>
    </source>
</evidence>
<evidence type="ECO:0000313" key="3">
    <source>
        <dbReference type="Proteomes" id="UP001054889"/>
    </source>
</evidence>
<dbReference type="EMBL" id="BQKI01000012">
    <property type="protein sequence ID" value="GJN05934.1"/>
    <property type="molecule type" value="Genomic_DNA"/>
</dbReference>